<dbReference type="EMBL" id="CP045652">
    <property type="protein sequence ID" value="QGA26144.1"/>
    <property type="molecule type" value="Genomic_DNA"/>
</dbReference>
<dbReference type="RefSeq" id="WP_153510710.1">
    <property type="nucleotide sequence ID" value="NZ_CP045652.1"/>
</dbReference>
<dbReference type="AlphaFoldDB" id="A0A5Q0QA43"/>
<name>A0A5Q0QA43_9SPHI</name>
<dbReference type="Proteomes" id="UP000326921">
    <property type="component" value="Chromosome"/>
</dbReference>
<feature type="transmembrane region" description="Helical" evidence="1">
    <location>
        <begin position="12"/>
        <end position="29"/>
    </location>
</feature>
<dbReference type="KEGG" id="sphe:GFH32_07310"/>
<accession>A0A5Q0QA43</accession>
<keyword evidence="3" id="KW-1185">Reference proteome</keyword>
<feature type="transmembrane region" description="Helical" evidence="1">
    <location>
        <begin position="35"/>
        <end position="57"/>
    </location>
</feature>
<organism evidence="2 3">
    <name type="scientific">Sphingobacterium zhuxiongii</name>
    <dbReference type="NCBI Taxonomy" id="2662364"/>
    <lineage>
        <taxon>Bacteria</taxon>
        <taxon>Pseudomonadati</taxon>
        <taxon>Bacteroidota</taxon>
        <taxon>Sphingobacteriia</taxon>
        <taxon>Sphingobacteriales</taxon>
        <taxon>Sphingobacteriaceae</taxon>
        <taxon>Sphingobacterium</taxon>
    </lineage>
</organism>
<gene>
    <name evidence="2" type="ORF">GFH32_07310</name>
</gene>
<sequence>MKLCALKPTSCIEVLFVIAVLLNIVNYHMIQLTLIPLEVIASFFLIGVFIIFILGLVSNPIWHYGFEMLMYCVVIFGTYLTFLCLMINVIFCASKVHAKSYKVERITDRLVGRYIYSHGHHIGLVTFENGRSKRVYQEKLKGKNKHSKDSIVVFTSDGFLKYPIIRRFESKN</sequence>
<keyword evidence="1" id="KW-1133">Transmembrane helix</keyword>
<reference evidence="2 3" key="1">
    <citation type="submission" date="2019-10" db="EMBL/GenBank/DDBJ databases">
        <authorList>
            <person name="Dong K."/>
        </authorList>
    </citation>
    <scope>NUCLEOTIDE SEQUENCE [LARGE SCALE GENOMIC DNA]</scope>
    <source>
        <strain evidence="3">dk4302</strain>
    </source>
</reference>
<evidence type="ECO:0000256" key="1">
    <source>
        <dbReference type="SAM" id="Phobius"/>
    </source>
</evidence>
<evidence type="ECO:0000313" key="3">
    <source>
        <dbReference type="Proteomes" id="UP000326921"/>
    </source>
</evidence>
<proteinExistence type="predicted"/>
<keyword evidence="1" id="KW-0812">Transmembrane</keyword>
<evidence type="ECO:0000313" key="2">
    <source>
        <dbReference type="EMBL" id="QGA26144.1"/>
    </source>
</evidence>
<feature type="transmembrane region" description="Helical" evidence="1">
    <location>
        <begin position="69"/>
        <end position="91"/>
    </location>
</feature>
<keyword evidence="1" id="KW-0472">Membrane</keyword>
<protein>
    <submittedName>
        <fullName evidence="2">Uncharacterized protein</fullName>
    </submittedName>
</protein>